<name>M6BZF2_LEPBO</name>
<protein>
    <submittedName>
        <fullName evidence="1">Uncharacterized protein</fullName>
    </submittedName>
</protein>
<dbReference type="PATRIC" id="fig|1218567.3.peg.2054"/>
<organism evidence="1 2">
    <name type="scientific">Leptospira borgpetersenii serovar Hardjo-bovis str. Sponselee</name>
    <dbReference type="NCBI Taxonomy" id="1303729"/>
    <lineage>
        <taxon>Bacteria</taxon>
        <taxon>Pseudomonadati</taxon>
        <taxon>Spirochaetota</taxon>
        <taxon>Spirochaetia</taxon>
        <taxon>Leptospirales</taxon>
        <taxon>Leptospiraceae</taxon>
        <taxon>Leptospira</taxon>
    </lineage>
</organism>
<gene>
    <name evidence="1" type="ORF">LEP1GSC016_2193</name>
</gene>
<proteinExistence type="predicted"/>
<dbReference type="EMBL" id="ANMU01000076">
    <property type="protein sequence ID" value="EMJ81793.1"/>
    <property type="molecule type" value="Genomic_DNA"/>
</dbReference>
<dbReference type="AlphaFoldDB" id="M6BZF2"/>
<reference evidence="1 2" key="1">
    <citation type="submission" date="2013-01" db="EMBL/GenBank/DDBJ databases">
        <authorList>
            <person name="Harkins D.M."/>
            <person name="Durkin A.S."/>
            <person name="Brinkac L.M."/>
            <person name="Haft D.H."/>
            <person name="Selengut J.D."/>
            <person name="Sanka R."/>
            <person name="DePew J."/>
            <person name="Purushe J."/>
            <person name="Galloway R.L."/>
            <person name="Vinetz J.M."/>
            <person name="Sutton G.G."/>
            <person name="Nierman W.C."/>
            <person name="Fouts D.E."/>
        </authorList>
    </citation>
    <scope>NUCLEOTIDE SEQUENCE [LARGE SCALE GENOMIC DNA]</scope>
    <source>
        <strain evidence="1 2">Sponselee CDC</strain>
    </source>
</reference>
<comment type="caution">
    <text evidence="1">The sequence shown here is derived from an EMBL/GenBank/DDBJ whole genome shotgun (WGS) entry which is preliminary data.</text>
</comment>
<dbReference type="Proteomes" id="UP000011873">
    <property type="component" value="Unassembled WGS sequence"/>
</dbReference>
<evidence type="ECO:0000313" key="2">
    <source>
        <dbReference type="Proteomes" id="UP000011873"/>
    </source>
</evidence>
<evidence type="ECO:0000313" key="1">
    <source>
        <dbReference type="EMBL" id="EMJ81793.1"/>
    </source>
</evidence>
<accession>M6BZF2</accession>
<sequence>MSPPTALESSTPNLLRIYLERSFTNEYSNSSLEFFLNSSIIFFSFVYD</sequence>